<protein>
    <submittedName>
        <fullName evidence="1">Uncharacterized protein</fullName>
    </submittedName>
</protein>
<evidence type="ECO:0000313" key="1">
    <source>
        <dbReference type="EMBL" id="MBB5053066.1"/>
    </source>
</evidence>
<dbReference type="RefSeq" id="WP_184086378.1">
    <property type="nucleotide sequence ID" value="NZ_JACHIJ010000004.1"/>
</dbReference>
<gene>
    <name evidence="1" type="ORF">HNQ36_003057</name>
</gene>
<dbReference type="AlphaFoldDB" id="A0A840N8P4"/>
<accession>A0A840N8P4</accession>
<name>A0A840N8P4_9BRAD</name>
<dbReference type="Proteomes" id="UP000521227">
    <property type="component" value="Unassembled WGS sequence"/>
</dbReference>
<proteinExistence type="predicted"/>
<organism evidence="1 2">
    <name type="scientific">Afipia massiliensis</name>
    <dbReference type="NCBI Taxonomy" id="211460"/>
    <lineage>
        <taxon>Bacteria</taxon>
        <taxon>Pseudomonadati</taxon>
        <taxon>Pseudomonadota</taxon>
        <taxon>Alphaproteobacteria</taxon>
        <taxon>Hyphomicrobiales</taxon>
        <taxon>Nitrobacteraceae</taxon>
        <taxon>Afipia</taxon>
    </lineage>
</organism>
<sequence length="105" mass="12002">MTDEMNAEEPTKTPIFRSLHEAAEYIKVKPRTLAKAARKIGACSVFGRDLVFSEDDIKAILEANRAGRKVSYTMKAPPSQYQAMKRLEKLLAKKPRKRNLKPRQQ</sequence>
<reference evidence="1 2" key="1">
    <citation type="submission" date="2020-08" db="EMBL/GenBank/DDBJ databases">
        <title>Genomic Encyclopedia of Type Strains, Phase IV (KMG-IV): sequencing the most valuable type-strain genomes for metagenomic binning, comparative biology and taxonomic classification.</title>
        <authorList>
            <person name="Goeker M."/>
        </authorList>
    </citation>
    <scope>NUCLEOTIDE SEQUENCE [LARGE SCALE GENOMIC DNA]</scope>
    <source>
        <strain evidence="1 2">DSM 17498</strain>
    </source>
</reference>
<dbReference type="EMBL" id="JACHIJ010000004">
    <property type="protein sequence ID" value="MBB5053066.1"/>
    <property type="molecule type" value="Genomic_DNA"/>
</dbReference>
<evidence type="ECO:0000313" key="2">
    <source>
        <dbReference type="Proteomes" id="UP000521227"/>
    </source>
</evidence>
<comment type="caution">
    <text evidence="1">The sequence shown here is derived from an EMBL/GenBank/DDBJ whole genome shotgun (WGS) entry which is preliminary data.</text>
</comment>